<protein>
    <recommendedName>
        <fullName evidence="5">DUF2089 domain-containing protein</fullName>
    </recommendedName>
</protein>
<dbReference type="InterPro" id="IPR053957">
    <property type="entry name" value="DUF2089_Zn_ribbon"/>
</dbReference>
<dbReference type="Pfam" id="PF09862">
    <property type="entry name" value="DUF2089"/>
    <property type="match status" value="1"/>
</dbReference>
<gene>
    <name evidence="3" type="ORF">L21SP5_00984</name>
</gene>
<evidence type="ECO:0000313" key="3">
    <source>
        <dbReference type="EMBL" id="ALO14651.1"/>
    </source>
</evidence>
<dbReference type="InterPro" id="IPR018658">
    <property type="entry name" value="DUF2089"/>
</dbReference>
<dbReference type="EMBL" id="CP013118">
    <property type="protein sequence ID" value="ALO14651.1"/>
    <property type="molecule type" value="Genomic_DNA"/>
</dbReference>
<proteinExistence type="predicted"/>
<organism evidence="3 4">
    <name type="scientific">Salinivirga cyanobacteriivorans</name>
    <dbReference type="NCBI Taxonomy" id="1307839"/>
    <lineage>
        <taxon>Bacteria</taxon>
        <taxon>Pseudomonadati</taxon>
        <taxon>Bacteroidota</taxon>
        <taxon>Bacteroidia</taxon>
        <taxon>Bacteroidales</taxon>
        <taxon>Salinivirgaceae</taxon>
        <taxon>Salinivirga</taxon>
    </lineage>
</organism>
<dbReference type="Pfam" id="PF22747">
    <property type="entry name" value="Zn_ribbon_DUF2089"/>
    <property type="match status" value="1"/>
</dbReference>
<feature type="domain" description="DUF2089" evidence="2">
    <location>
        <begin position="9"/>
        <end position="37"/>
    </location>
</feature>
<dbReference type="Proteomes" id="UP000064893">
    <property type="component" value="Chromosome"/>
</dbReference>
<dbReference type="AlphaFoldDB" id="A0A0S2HX77"/>
<dbReference type="PATRIC" id="fig|1307839.3.peg.1043"/>
<name>A0A0S2HX77_9BACT</name>
<dbReference type="OrthoDB" id="9797643at2"/>
<evidence type="ECO:0000313" key="4">
    <source>
        <dbReference type="Proteomes" id="UP000064893"/>
    </source>
</evidence>
<feature type="domain" description="DUF2089" evidence="1">
    <location>
        <begin position="42"/>
        <end position="86"/>
    </location>
</feature>
<evidence type="ECO:0000259" key="1">
    <source>
        <dbReference type="Pfam" id="PF09862"/>
    </source>
</evidence>
<evidence type="ECO:0008006" key="5">
    <source>
        <dbReference type="Google" id="ProtNLM"/>
    </source>
</evidence>
<dbReference type="STRING" id="1307839.L21SP5_00984"/>
<evidence type="ECO:0000259" key="2">
    <source>
        <dbReference type="Pfam" id="PF22747"/>
    </source>
</evidence>
<reference evidence="3 4" key="1">
    <citation type="submission" date="2015-11" db="EMBL/GenBank/DDBJ databases">
        <title>Description and complete genome sequence of a novel strain predominating in hypersaline microbial mats and representing a new family of the Bacteriodetes phylum.</title>
        <authorList>
            <person name="Spring S."/>
            <person name="Bunk B."/>
            <person name="Sproer C."/>
            <person name="Klenk H.-P."/>
        </authorList>
    </citation>
    <scope>NUCLEOTIDE SEQUENCE [LARGE SCALE GENOMIC DNA]</scope>
    <source>
        <strain evidence="3 4">L21-Spi-D4</strain>
    </source>
</reference>
<accession>A0A0S2HX77</accession>
<keyword evidence="4" id="KW-1185">Reference proteome</keyword>
<dbReference type="KEGG" id="blq:L21SP5_00984"/>
<dbReference type="RefSeq" id="WP_057952175.1">
    <property type="nucleotide sequence ID" value="NZ_CP013118.1"/>
</dbReference>
<sequence length="93" mass="10410">MEKKLPILCPSCDSELKVQSLHCDACGTNINGMYSLPLLLKLDAKEQEFIVAFVQSSGSLKVMAQKLNLSYPTVRNMLDDLIGKIEHIQKEML</sequence>